<evidence type="ECO:0000313" key="2">
    <source>
        <dbReference type="EMBL" id="MBD3326725.1"/>
    </source>
</evidence>
<dbReference type="Proteomes" id="UP000649604">
    <property type="component" value="Unassembled WGS sequence"/>
</dbReference>
<dbReference type="EMBL" id="WJJP01000626">
    <property type="protein sequence ID" value="MBD3326725.1"/>
    <property type="molecule type" value="Genomic_DNA"/>
</dbReference>
<organism evidence="2 3">
    <name type="scientific">candidate division KSB3 bacterium</name>
    <dbReference type="NCBI Taxonomy" id="2044937"/>
    <lineage>
        <taxon>Bacteria</taxon>
        <taxon>candidate division KSB3</taxon>
    </lineage>
</organism>
<gene>
    <name evidence="2" type="ORF">GF339_19230</name>
</gene>
<protein>
    <submittedName>
        <fullName evidence="2">Uncharacterized protein</fullName>
    </submittedName>
</protein>
<name>A0A9D5JYX4_9BACT</name>
<comment type="caution">
    <text evidence="2">The sequence shown here is derived from an EMBL/GenBank/DDBJ whole genome shotgun (WGS) entry which is preliminary data.</text>
</comment>
<proteinExistence type="predicted"/>
<dbReference type="AlphaFoldDB" id="A0A9D5JYX4"/>
<evidence type="ECO:0000256" key="1">
    <source>
        <dbReference type="SAM" id="MobiDB-lite"/>
    </source>
</evidence>
<evidence type="ECO:0000313" key="3">
    <source>
        <dbReference type="Proteomes" id="UP000649604"/>
    </source>
</evidence>
<reference evidence="2" key="1">
    <citation type="submission" date="2019-11" db="EMBL/GenBank/DDBJ databases">
        <title>Microbial mats filling the niche in hypersaline microbial mats.</title>
        <authorList>
            <person name="Wong H.L."/>
            <person name="Macleod F.I."/>
            <person name="White R.A. III"/>
            <person name="Burns B.P."/>
        </authorList>
    </citation>
    <scope>NUCLEOTIDE SEQUENCE</scope>
    <source>
        <strain evidence="2">Rbin_158</strain>
    </source>
</reference>
<feature type="region of interest" description="Disordered" evidence="1">
    <location>
        <begin position="1"/>
        <end position="24"/>
    </location>
</feature>
<accession>A0A9D5JYX4</accession>
<sequence length="96" mass="10777">MTPPEPSQPSITQATVKLHRSTHHPGKVEVTLTLTITDKQTIHETLEETEVNPFLARYGLSPITLTTLGEKTNRQITEIVEVEQETQSEALDQTDR</sequence>